<protein>
    <submittedName>
        <fullName evidence="1">Serine protease</fullName>
    </submittedName>
</protein>
<dbReference type="SUPFAM" id="SSF50494">
    <property type="entry name" value="Trypsin-like serine proteases"/>
    <property type="match status" value="1"/>
</dbReference>
<organism evidence="1 2">
    <name type="scientific">Chryseobacterium indoltheticum</name>
    <dbReference type="NCBI Taxonomy" id="254"/>
    <lineage>
        <taxon>Bacteria</taxon>
        <taxon>Pseudomonadati</taxon>
        <taxon>Bacteroidota</taxon>
        <taxon>Flavobacteriia</taxon>
        <taxon>Flavobacteriales</taxon>
        <taxon>Weeksellaceae</taxon>
        <taxon>Chryseobacterium group</taxon>
        <taxon>Chryseobacterium</taxon>
    </lineage>
</organism>
<dbReference type="EMBL" id="CP033928">
    <property type="protein sequence ID" value="AZA60765.1"/>
    <property type="molecule type" value="Genomic_DNA"/>
</dbReference>
<dbReference type="RefSeq" id="WP_123885701.1">
    <property type="nucleotide sequence ID" value="NZ_CP033928.1"/>
</dbReference>
<dbReference type="Pfam" id="PF13365">
    <property type="entry name" value="Trypsin_2"/>
    <property type="match status" value="1"/>
</dbReference>
<dbReference type="InterPro" id="IPR009003">
    <property type="entry name" value="Peptidase_S1_PA"/>
</dbReference>
<keyword evidence="1" id="KW-0645">Protease</keyword>
<accession>A0A3G6N4A4</accession>
<dbReference type="InterPro" id="IPR043504">
    <property type="entry name" value="Peptidase_S1_PA_chymotrypsin"/>
</dbReference>
<name>A0A3G6N4A4_9FLAO</name>
<proteinExistence type="predicted"/>
<reference evidence="1 2" key="1">
    <citation type="submission" date="2018-11" db="EMBL/GenBank/DDBJ databases">
        <title>Proposal to divide the Flavobacteriaceae and reorganize its genera based on Amino Acid Identity values calculated from whole genome sequences.</title>
        <authorList>
            <person name="Nicholson A.C."/>
            <person name="Gulvik C.A."/>
            <person name="Whitney A.M."/>
            <person name="Humrighouse B.W."/>
            <person name="Bell M."/>
            <person name="Holmes B."/>
            <person name="Steigerwalt A."/>
            <person name="Villarma A."/>
            <person name="Sheth M."/>
            <person name="Batra D."/>
            <person name="Pryor J."/>
            <person name="Bernardet J.-F."/>
            <person name="Hugo C."/>
            <person name="Kampfer P."/>
            <person name="Newman J."/>
            <person name="Mcquiston J.R."/>
        </authorList>
    </citation>
    <scope>NUCLEOTIDE SEQUENCE [LARGE SCALE GENOMIC DNA]</scope>
    <source>
        <strain evidence="1 2">G0211</strain>
    </source>
</reference>
<gene>
    <name evidence="1" type="ORF">EG340_06805</name>
</gene>
<dbReference type="GO" id="GO:0006508">
    <property type="term" value="P:proteolysis"/>
    <property type="evidence" value="ECO:0007669"/>
    <property type="project" value="UniProtKB-KW"/>
</dbReference>
<evidence type="ECO:0000313" key="2">
    <source>
        <dbReference type="Proteomes" id="UP000269076"/>
    </source>
</evidence>
<dbReference type="Proteomes" id="UP000269076">
    <property type="component" value="Chromosome"/>
</dbReference>
<keyword evidence="1" id="KW-0378">Hydrolase</keyword>
<evidence type="ECO:0000313" key="1">
    <source>
        <dbReference type="EMBL" id="AZA60765.1"/>
    </source>
</evidence>
<dbReference type="AlphaFoldDB" id="A0A3G6N4A4"/>
<sequence>MPFINGEYFNSTFNIITETENGTSFILTISEKQYLITAKHLFKGVANGEYKTFSIYINDILTPLSGKVYICPNVNVDIAVVPLEEHIIAKYEFSITGGNYSIGEDVFFFGYPYYLSQTLTNVKFKMPLVKTAIVSGVNYQDDCVQIYLDGHNNPGFSGGPVGYFNEREQRLHILSVISGYITQNNNIITSAGVIITPENSGIIISYSIKHVNDILHLNKI</sequence>
<dbReference type="GO" id="GO:0008233">
    <property type="term" value="F:peptidase activity"/>
    <property type="evidence" value="ECO:0007669"/>
    <property type="project" value="UniProtKB-KW"/>
</dbReference>
<dbReference type="Gene3D" id="2.40.10.10">
    <property type="entry name" value="Trypsin-like serine proteases"/>
    <property type="match status" value="2"/>
</dbReference>